<organism evidence="4 5">
    <name type="scientific">Candidatus Protoclostridium stercorigallinarum</name>
    <dbReference type="NCBI Taxonomy" id="2838741"/>
    <lineage>
        <taxon>Bacteria</taxon>
        <taxon>Bacillati</taxon>
        <taxon>Bacillota</taxon>
        <taxon>Clostridia</taxon>
        <taxon>Candidatus Protoclostridium</taxon>
    </lineage>
</organism>
<evidence type="ECO:0000259" key="3">
    <source>
        <dbReference type="Pfam" id="PF14501"/>
    </source>
</evidence>
<evidence type="ECO:0000313" key="4">
    <source>
        <dbReference type="EMBL" id="HIW02147.1"/>
    </source>
</evidence>
<evidence type="ECO:0000313" key="5">
    <source>
        <dbReference type="Proteomes" id="UP000823990"/>
    </source>
</evidence>
<keyword evidence="2" id="KW-0472">Membrane</keyword>
<evidence type="ECO:0000256" key="2">
    <source>
        <dbReference type="SAM" id="Phobius"/>
    </source>
</evidence>
<dbReference type="InterPro" id="IPR036890">
    <property type="entry name" value="HATPase_C_sf"/>
</dbReference>
<feature type="domain" description="Sensor histidine kinase NatK-like C-terminal" evidence="3">
    <location>
        <begin position="355"/>
        <end position="455"/>
    </location>
</feature>
<feature type="transmembrane region" description="Helical" evidence="2">
    <location>
        <begin position="182"/>
        <end position="204"/>
    </location>
</feature>
<feature type="transmembrane region" description="Helical" evidence="2">
    <location>
        <begin position="224"/>
        <end position="243"/>
    </location>
</feature>
<evidence type="ECO:0000256" key="1">
    <source>
        <dbReference type="SAM" id="Coils"/>
    </source>
</evidence>
<sequence length="459" mass="52620">MNGVVTSAAFPAFGELLGMYAGIIYEFIFELYVFYAIFSVGLTRRRYFALRVAVGLAAMAVVGFAAISLYHIIGETVWGRVLIYFALFVLSVVHFKLCFDENLWVTLFCCDMAYAAQNLVYKVILVIWCALLEWGFGPEAWLYRVIYYSLFALGAVAVYFLIARRTRKYMLRRKQDYRTIIVSFVILAVTVILCSLEDVNFAHLSGWQENAFDKFEYYILRQTGNLFSIVCCLIVLAYLSGVLERRDLEEELRYVQYNVAQMKQQYEISKDTIEQINIKCHDMRHKVRKLVAGGDDGTLEEELREAINIYDANIRTGNKTLDVILTEKSLICEKRGITLSCMVDGEKLGFMREDDLYCLFGNIIDNAAEAVAALEDTEKRVINLTCVERGEMIVVEEENYYEGDLEFEDGLPQTTKADKMYHGYGVRSIRMIARQYGGEMFARAENGVYYLRVLLARAG</sequence>
<proteinExistence type="predicted"/>
<accession>A0A9D1Q0T1</accession>
<dbReference type="Proteomes" id="UP000823990">
    <property type="component" value="Unassembled WGS sequence"/>
</dbReference>
<feature type="transmembrane region" description="Helical" evidence="2">
    <location>
        <begin position="119"/>
        <end position="136"/>
    </location>
</feature>
<dbReference type="CDD" id="cd16935">
    <property type="entry name" value="HATPase_AgrC-ComD-like"/>
    <property type="match status" value="1"/>
</dbReference>
<keyword evidence="2" id="KW-1133">Transmembrane helix</keyword>
<keyword evidence="1" id="KW-0175">Coiled coil</keyword>
<gene>
    <name evidence="4" type="ORF">H9892_02280</name>
</gene>
<keyword evidence="2" id="KW-0812">Transmembrane</keyword>
<protein>
    <submittedName>
        <fullName evidence="4">GHKL domain-containing protein</fullName>
    </submittedName>
</protein>
<reference evidence="4" key="2">
    <citation type="submission" date="2021-04" db="EMBL/GenBank/DDBJ databases">
        <authorList>
            <person name="Gilroy R."/>
        </authorList>
    </citation>
    <scope>NUCLEOTIDE SEQUENCE</scope>
    <source>
        <strain evidence="4">12435</strain>
    </source>
</reference>
<dbReference type="AlphaFoldDB" id="A0A9D1Q0T1"/>
<name>A0A9D1Q0T1_9FIRM</name>
<feature type="transmembrane region" description="Helical" evidence="2">
    <location>
        <begin position="78"/>
        <end position="99"/>
    </location>
</feature>
<feature type="transmembrane region" description="Helical" evidence="2">
    <location>
        <begin position="142"/>
        <end position="162"/>
    </location>
</feature>
<feature type="transmembrane region" description="Helical" evidence="2">
    <location>
        <begin position="50"/>
        <end position="72"/>
    </location>
</feature>
<dbReference type="Gene3D" id="3.30.565.10">
    <property type="entry name" value="Histidine kinase-like ATPase, C-terminal domain"/>
    <property type="match status" value="1"/>
</dbReference>
<comment type="caution">
    <text evidence="4">The sequence shown here is derived from an EMBL/GenBank/DDBJ whole genome shotgun (WGS) entry which is preliminary data.</text>
</comment>
<dbReference type="SUPFAM" id="SSF55874">
    <property type="entry name" value="ATPase domain of HSP90 chaperone/DNA topoisomerase II/histidine kinase"/>
    <property type="match status" value="1"/>
</dbReference>
<dbReference type="EMBL" id="DXHS01000040">
    <property type="protein sequence ID" value="HIW02147.1"/>
    <property type="molecule type" value="Genomic_DNA"/>
</dbReference>
<feature type="transmembrane region" description="Helical" evidence="2">
    <location>
        <begin position="17"/>
        <end position="38"/>
    </location>
</feature>
<dbReference type="Pfam" id="PF14501">
    <property type="entry name" value="HATPase_c_5"/>
    <property type="match status" value="1"/>
</dbReference>
<feature type="coiled-coil region" evidence="1">
    <location>
        <begin position="245"/>
        <end position="279"/>
    </location>
</feature>
<dbReference type="InterPro" id="IPR032834">
    <property type="entry name" value="NatK-like_C"/>
</dbReference>
<reference evidence="4" key="1">
    <citation type="journal article" date="2021" name="PeerJ">
        <title>Extensive microbial diversity within the chicken gut microbiome revealed by metagenomics and culture.</title>
        <authorList>
            <person name="Gilroy R."/>
            <person name="Ravi A."/>
            <person name="Getino M."/>
            <person name="Pursley I."/>
            <person name="Horton D.L."/>
            <person name="Alikhan N.F."/>
            <person name="Baker D."/>
            <person name="Gharbi K."/>
            <person name="Hall N."/>
            <person name="Watson M."/>
            <person name="Adriaenssens E.M."/>
            <person name="Foster-Nyarko E."/>
            <person name="Jarju S."/>
            <person name="Secka A."/>
            <person name="Antonio M."/>
            <person name="Oren A."/>
            <person name="Chaudhuri R.R."/>
            <person name="La Ragione R."/>
            <person name="Hildebrand F."/>
            <person name="Pallen M.J."/>
        </authorList>
    </citation>
    <scope>NUCLEOTIDE SEQUENCE</scope>
    <source>
        <strain evidence="4">12435</strain>
    </source>
</reference>